<dbReference type="EMBL" id="HACG01043742">
    <property type="protein sequence ID" value="CEK90607.1"/>
    <property type="molecule type" value="Transcribed_RNA"/>
</dbReference>
<gene>
    <name evidence="3" type="primary">ORF177688</name>
    <name evidence="2" type="synonym">ORF177683</name>
</gene>
<protein>
    <submittedName>
        <fullName evidence="3">Uncharacterized protein</fullName>
    </submittedName>
</protein>
<evidence type="ECO:0000256" key="1">
    <source>
        <dbReference type="SAM" id="MobiDB-lite"/>
    </source>
</evidence>
<accession>A0A0B7BCJ4</accession>
<evidence type="ECO:0000313" key="2">
    <source>
        <dbReference type="EMBL" id="CEK90605.1"/>
    </source>
</evidence>
<name>A0A0B7BCJ4_9EUPU</name>
<dbReference type="EMBL" id="HACG01043740">
    <property type="protein sequence ID" value="CEK90605.1"/>
    <property type="molecule type" value="Transcribed_RNA"/>
</dbReference>
<evidence type="ECO:0000313" key="3">
    <source>
        <dbReference type="EMBL" id="CEK90607.1"/>
    </source>
</evidence>
<organism evidence="3">
    <name type="scientific">Arion vulgaris</name>
    <dbReference type="NCBI Taxonomy" id="1028688"/>
    <lineage>
        <taxon>Eukaryota</taxon>
        <taxon>Metazoa</taxon>
        <taxon>Spiralia</taxon>
        <taxon>Lophotrochozoa</taxon>
        <taxon>Mollusca</taxon>
        <taxon>Gastropoda</taxon>
        <taxon>Heterobranchia</taxon>
        <taxon>Euthyneura</taxon>
        <taxon>Panpulmonata</taxon>
        <taxon>Eupulmonata</taxon>
        <taxon>Stylommatophora</taxon>
        <taxon>Helicina</taxon>
        <taxon>Arionoidea</taxon>
        <taxon>Arionidae</taxon>
        <taxon>Arion</taxon>
    </lineage>
</organism>
<reference evidence="3" key="1">
    <citation type="submission" date="2014-12" db="EMBL/GenBank/DDBJ databases">
        <title>Insight into the proteome of Arion vulgaris.</title>
        <authorList>
            <person name="Aradska J."/>
            <person name="Bulat T."/>
            <person name="Smidak R."/>
            <person name="Sarate P."/>
            <person name="Gangsoo J."/>
            <person name="Sialana F."/>
            <person name="Bilban M."/>
            <person name="Lubec G."/>
        </authorList>
    </citation>
    <scope>NUCLEOTIDE SEQUENCE</scope>
    <source>
        <tissue evidence="3">Skin</tissue>
    </source>
</reference>
<feature type="region of interest" description="Disordered" evidence="1">
    <location>
        <begin position="38"/>
        <end position="67"/>
    </location>
</feature>
<proteinExistence type="predicted"/>
<sequence>MDESDTDVQLIQDLREKNDDTSTSTYLTRSYVELRLSMDGDNATTPQPGRNGHREVTKAEQYQYLTI</sequence>
<dbReference type="AlphaFoldDB" id="A0A0B7BCJ4"/>